<organism evidence="1 2">
    <name type="scientific">Pleurodeles waltl</name>
    <name type="common">Iberian ribbed newt</name>
    <dbReference type="NCBI Taxonomy" id="8319"/>
    <lineage>
        <taxon>Eukaryota</taxon>
        <taxon>Metazoa</taxon>
        <taxon>Chordata</taxon>
        <taxon>Craniata</taxon>
        <taxon>Vertebrata</taxon>
        <taxon>Euteleostomi</taxon>
        <taxon>Amphibia</taxon>
        <taxon>Batrachia</taxon>
        <taxon>Caudata</taxon>
        <taxon>Salamandroidea</taxon>
        <taxon>Salamandridae</taxon>
        <taxon>Pleurodelinae</taxon>
        <taxon>Pleurodeles</taxon>
    </lineage>
</organism>
<dbReference type="Proteomes" id="UP001066276">
    <property type="component" value="Chromosome 4_1"/>
</dbReference>
<dbReference type="EMBL" id="JANPWB010000007">
    <property type="protein sequence ID" value="KAJ1170214.1"/>
    <property type="molecule type" value="Genomic_DNA"/>
</dbReference>
<protein>
    <submittedName>
        <fullName evidence="1">Uncharacterized protein</fullName>
    </submittedName>
</protein>
<sequence length="95" mass="11052">MRRAPDSRRKLRAEDPAAQFHSKMEATGIGRLAMNQHSRKRSKQLRTRFLKYSGCRRRPNRNKHAAAPKDRWVQGWWQRLWNTGPLSPVLSSGGT</sequence>
<proteinExistence type="predicted"/>
<name>A0AAV7T282_PLEWA</name>
<evidence type="ECO:0000313" key="1">
    <source>
        <dbReference type="EMBL" id="KAJ1170214.1"/>
    </source>
</evidence>
<reference evidence="1" key="1">
    <citation type="journal article" date="2022" name="bioRxiv">
        <title>Sequencing and chromosome-scale assembly of the giantPleurodeles waltlgenome.</title>
        <authorList>
            <person name="Brown T."/>
            <person name="Elewa A."/>
            <person name="Iarovenko S."/>
            <person name="Subramanian E."/>
            <person name="Araus A.J."/>
            <person name="Petzold A."/>
            <person name="Susuki M."/>
            <person name="Suzuki K.-i.T."/>
            <person name="Hayashi T."/>
            <person name="Toyoda A."/>
            <person name="Oliveira C."/>
            <person name="Osipova E."/>
            <person name="Leigh N.D."/>
            <person name="Simon A."/>
            <person name="Yun M.H."/>
        </authorList>
    </citation>
    <scope>NUCLEOTIDE SEQUENCE</scope>
    <source>
        <strain evidence="1">20211129_DDA</strain>
        <tissue evidence="1">Liver</tissue>
    </source>
</reference>
<keyword evidence="2" id="KW-1185">Reference proteome</keyword>
<comment type="caution">
    <text evidence="1">The sequence shown here is derived from an EMBL/GenBank/DDBJ whole genome shotgun (WGS) entry which is preliminary data.</text>
</comment>
<accession>A0AAV7T282</accession>
<gene>
    <name evidence="1" type="ORF">NDU88_002095</name>
</gene>
<dbReference type="AlphaFoldDB" id="A0AAV7T282"/>
<evidence type="ECO:0000313" key="2">
    <source>
        <dbReference type="Proteomes" id="UP001066276"/>
    </source>
</evidence>